<dbReference type="EMBL" id="KB555348">
    <property type="protein sequence ID" value="EMP29533.1"/>
    <property type="molecule type" value="Genomic_DNA"/>
</dbReference>
<dbReference type="AlphaFoldDB" id="M7BBK3"/>
<sequence>MPKFMSEVSQLETHTACSQTYCKGSLTWQKVKTNGIAPQTLRHSSAVVGENIYVYGGVHYGKAVDDLYMFSTGVLNPAPSDKSFIIEKHRCKQYFVGRSLSLPVKPLPLLGVGGGSFLSAGELSLSLSSYTARPLAARL</sequence>
<keyword evidence="3" id="KW-1185">Reference proteome</keyword>
<gene>
    <name evidence="2" type="ORF">UY3_13343</name>
</gene>
<organism evidence="2 3">
    <name type="scientific">Chelonia mydas</name>
    <name type="common">Green sea-turtle</name>
    <name type="synonym">Chelonia agassizi</name>
    <dbReference type="NCBI Taxonomy" id="8469"/>
    <lineage>
        <taxon>Eukaryota</taxon>
        <taxon>Metazoa</taxon>
        <taxon>Chordata</taxon>
        <taxon>Craniata</taxon>
        <taxon>Vertebrata</taxon>
        <taxon>Euteleostomi</taxon>
        <taxon>Archelosauria</taxon>
        <taxon>Testudinata</taxon>
        <taxon>Testudines</taxon>
        <taxon>Cryptodira</taxon>
        <taxon>Durocryptodira</taxon>
        <taxon>Americhelydia</taxon>
        <taxon>Chelonioidea</taxon>
        <taxon>Cheloniidae</taxon>
        <taxon>Chelonia</taxon>
    </lineage>
</organism>
<dbReference type="Pfam" id="PF01344">
    <property type="entry name" value="Kelch_1"/>
    <property type="match status" value="1"/>
</dbReference>
<name>M7BBK3_CHEMY</name>
<reference evidence="3" key="1">
    <citation type="journal article" date="2013" name="Nat. Genet.">
        <title>The draft genomes of soft-shell turtle and green sea turtle yield insights into the development and evolution of the turtle-specific body plan.</title>
        <authorList>
            <person name="Wang Z."/>
            <person name="Pascual-Anaya J."/>
            <person name="Zadissa A."/>
            <person name="Li W."/>
            <person name="Niimura Y."/>
            <person name="Huang Z."/>
            <person name="Li C."/>
            <person name="White S."/>
            <person name="Xiong Z."/>
            <person name="Fang D."/>
            <person name="Wang B."/>
            <person name="Ming Y."/>
            <person name="Chen Y."/>
            <person name="Zheng Y."/>
            <person name="Kuraku S."/>
            <person name="Pignatelli M."/>
            <person name="Herrero J."/>
            <person name="Beal K."/>
            <person name="Nozawa M."/>
            <person name="Li Q."/>
            <person name="Wang J."/>
            <person name="Zhang H."/>
            <person name="Yu L."/>
            <person name="Shigenobu S."/>
            <person name="Wang J."/>
            <person name="Liu J."/>
            <person name="Flicek P."/>
            <person name="Searle S."/>
            <person name="Wang J."/>
            <person name="Kuratani S."/>
            <person name="Yin Y."/>
            <person name="Aken B."/>
            <person name="Zhang G."/>
            <person name="Irie N."/>
        </authorList>
    </citation>
    <scope>NUCLEOTIDE SEQUENCE [LARGE SCALE GENOMIC DNA]</scope>
</reference>
<proteinExistence type="predicted"/>
<keyword evidence="1" id="KW-0880">Kelch repeat</keyword>
<dbReference type="InterPro" id="IPR006652">
    <property type="entry name" value="Kelch_1"/>
</dbReference>
<dbReference type="Proteomes" id="UP000031443">
    <property type="component" value="Unassembled WGS sequence"/>
</dbReference>
<dbReference type="InterPro" id="IPR015915">
    <property type="entry name" value="Kelch-typ_b-propeller"/>
</dbReference>
<protein>
    <submittedName>
        <fullName evidence="2">Uncharacterized protein</fullName>
    </submittedName>
</protein>
<dbReference type="SUPFAM" id="SSF117281">
    <property type="entry name" value="Kelch motif"/>
    <property type="match status" value="1"/>
</dbReference>
<evidence type="ECO:0000256" key="1">
    <source>
        <dbReference type="ARBA" id="ARBA00022441"/>
    </source>
</evidence>
<accession>M7BBK3</accession>
<evidence type="ECO:0000313" key="2">
    <source>
        <dbReference type="EMBL" id="EMP29533.1"/>
    </source>
</evidence>
<evidence type="ECO:0000313" key="3">
    <source>
        <dbReference type="Proteomes" id="UP000031443"/>
    </source>
</evidence>